<evidence type="ECO:0000256" key="1">
    <source>
        <dbReference type="SAM" id="MobiDB-lite"/>
    </source>
</evidence>
<gene>
    <name evidence="3" type="ORF">EZS27_006699</name>
</gene>
<accession>A0A5J4SKB4</accession>
<dbReference type="EMBL" id="SNRY01000157">
    <property type="protein sequence ID" value="KAA6345763.1"/>
    <property type="molecule type" value="Genomic_DNA"/>
</dbReference>
<feature type="compositionally biased region" description="Acidic residues" evidence="1">
    <location>
        <begin position="132"/>
        <end position="151"/>
    </location>
</feature>
<feature type="transmembrane region" description="Helical" evidence="2">
    <location>
        <begin position="6"/>
        <end position="22"/>
    </location>
</feature>
<sequence length="254" mass="28493">MKQYIISAIGLYIIFLLIYLLRERMLKQRKNAAKNSVFNPFKSAVKENIIGKSRFNLLDHRQSRTQAATSIENEKGIENAATFAPENEKKSSATIPLDELDAVFSTENTTETVTEENSTEINVVIDNTPPEFEPENDLDDLDEKETEDEDTEGRAGVSMALGLGFNDLAGMVRTVETADNATSEEKEEAGRVLVEIRKTDMFEQVVSGEPQKKVVVSSLMDDYFAAFHRKKREAGELDEPTVKAPKDFDIRSFA</sequence>
<comment type="caution">
    <text evidence="3">The sequence shown here is derived from an EMBL/GenBank/DDBJ whole genome shotgun (WGS) entry which is preliminary data.</text>
</comment>
<organism evidence="3">
    <name type="scientific">termite gut metagenome</name>
    <dbReference type="NCBI Taxonomy" id="433724"/>
    <lineage>
        <taxon>unclassified sequences</taxon>
        <taxon>metagenomes</taxon>
        <taxon>organismal metagenomes</taxon>
    </lineage>
</organism>
<keyword evidence="2" id="KW-1133">Transmembrane helix</keyword>
<dbReference type="AlphaFoldDB" id="A0A5J4SKB4"/>
<name>A0A5J4SKB4_9ZZZZ</name>
<keyword evidence="2" id="KW-0472">Membrane</keyword>
<reference evidence="3" key="1">
    <citation type="submission" date="2019-03" db="EMBL/GenBank/DDBJ databases">
        <title>Single cell metagenomics reveals metabolic interactions within the superorganism composed of flagellate Streblomastix strix and complex community of Bacteroidetes bacteria on its surface.</title>
        <authorList>
            <person name="Treitli S.C."/>
            <person name="Kolisko M."/>
            <person name="Husnik F."/>
            <person name="Keeling P."/>
            <person name="Hampl V."/>
        </authorList>
    </citation>
    <scope>NUCLEOTIDE SEQUENCE</scope>
    <source>
        <strain evidence="3">STM</strain>
    </source>
</reference>
<proteinExistence type="predicted"/>
<evidence type="ECO:0000313" key="3">
    <source>
        <dbReference type="EMBL" id="KAA6345763.1"/>
    </source>
</evidence>
<feature type="region of interest" description="Disordered" evidence="1">
    <location>
        <begin position="127"/>
        <end position="153"/>
    </location>
</feature>
<protein>
    <submittedName>
        <fullName evidence="3">Uncharacterized protein</fullName>
    </submittedName>
</protein>
<evidence type="ECO:0000256" key="2">
    <source>
        <dbReference type="SAM" id="Phobius"/>
    </source>
</evidence>
<keyword evidence="2" id="KW-0812">Transmembrane</keyword>